<dbReference type="PROSITE" id="PS51257">
    <property type="entry name" value="PROKAR_LIPOPROTEIN"/>
    <property type="match status" value="1"/>
</dbReference>
<evidence type="ECO:0008006" key="3">
    <source>
        <dbReference type="Google" id="ProtNLM"/>
    </source>
</evidence>
<dbReference type="AlphaFoldDB" id="A0A2K8Z9S2"/>
<dbReference type="Proteomes" id="UP000232883">
    <property type="component" value="Chromosome"/>
</dbReference>
<dbReference type="RefSeq" id="WP_100993149.1">
    <property type="nucleotide sequence ID" value="NZ_CP025096.1"/>
</dbReference>
<proteinExistence type="predicted"/>
<reference evidence="1 2" key="1">
    <citation type="submission" date="2017-11" db="EMBL/GenBank/DDBJ databases">
        <title>Taxonomic description and genome sequences of Spirosoma HA7 sp. nov., isolated from pollen microhabitat of Corylus avellana.</title>
        <authorList>
            <person name="Ambika Manirajan B."/>
            <person name="Suarez C."/>
            <person name="Ratering S."/>
            <person name="Geissler-Plaum R."/>
            <person name="Cardinale M."/>
            <person name="Sylvia S."/>
        </authorList>
    </citation>
    <scope>NUCLEOTIDE SEQUENCE [LARGE SCALE GENOMIC DNA]</scope>
    <source>
        <strain evidence="1 2">HA7</strain>
    </source>
</reference>
<organism evidence="1 2">
    <name type="scientific">Spirosoma pollinicola</name>
    <dbReference type="NCBI Taxonomy" id="2057025"/>
    <lineage>
        <taxon>Bacteria</taxon>
        <taxon>Pseudomonadati</taxon>
        <taxon>Bacteroidota</taxon>
        <taxon>Cytophagia</taxon>
        <taxon>Cytophagales</taxon>
        <taxon>Cytophagaceae</taxon>
        <taxon>Spirosoma</taxon>
    </lineage>
</organism>
<evidence type="ECO:0000313" key="1">
    <source>
        <dbReference type="EMBL" id="AUD06610.1"/>
    </source>
</evidence>
<dbReference type="KEGG" id="spir:CWM47_35045"/>
<dbReference type="OrthoDB" id="9920057at2"/>
<protein>
    <recommendedName>
        <fullName evidence="3">DUF4377 domain-containing protein</fullName>
    </recommendedName>
</protein>
<evidence type="ECO:0000313" key="2">
    <source>
        <dbReference type="Proteomes" id="UP000232883"/>
    </source>
</evidence>
<accession>A0A2K8Z9S2</accession>
<keyword evidence="2" id="KW-1185">Reference proteome</keyword>
<sequence>MKSIAVLFFLVSLLSCHKNPVEPQEVEAIILKHEPDGYVCTGGYLIQTQTKETYLTTDFVLSAPYDDYTTLHYPVAVRLRFEPYTANKCGGAPRIKVVSIRAQ</sequence>
<name>A0A2K8Z9S2_9BACT</name>
<gene>
    <name evidence="1" type="ORF">CWM47_35045</name>
</gene>
<dbReference type="EMBL" id="CP025096">
    <property type="protein sequence ID" value="AUD06610.1"/>
    <property type="molecule type" value="Genomic_DNA"/>
</dbReference>